<gene>
    <name evidence="1" type="ORF">S01H4_28703</name>
</gene>
<name>X1BU64_9ZZZZ</name>
<reference evidence="1" key="1">
    <citation type="journal article" date="2014" name="Front. Microbiol.">
        <title>High frequency of phylogenetically diverse reductive dehalogenase-homologous genes in deep subseafloor sedimentary metagenomes.</title>
        <authorList>
            <person name="Kawai M."/>
            <person name="Futagami T."/>
            <person name="Toyoda A."/>
            <person name="Takaki Y."/>
            <person name="Nishi S."/>
            <person name="Hori S."/>
            <person name="Arai W."/>
            <person name="Tsubouchi T."/>
            <person name="Morono Y."/>
            <person name="Uchiyama I."/>
            <person name="Ito T."/>
            <person name="Fujiyama A."/>
            <person name="Inagaki F."/>
            <person name="Takami H."/>
        </authorList>
    </citation>
    <scope>NUCLEOTIDE SEQUENCE</scope>
    <source>
        <strain evidence="1">Expedition CK06-06</strain>
    </source>
</reference>
<sequence>NLTAVKGGKRVENNKSINNTDTVRLIIFLLNFILNMHPPFQ</sequence>
<dbReference type="EMBL" id="BART01014356">
    <property type="protein sequence ID" value="GAG87733.1"/>
    <property type="molecule type" value="Genomic_DNA"/>
</dbReference>
<proteinExistence type="predicted"/>
<evidence type="ECO:0000313" key="1">
    <source>
        <dbReference type="EMBL" id="GAG87733.1"/>
    </source>
</evidence>
<organism evidence="1">
    <name type="scientific">marine sediment metagenome</name>
    <dbReference type="NCBI Taxonomy" id="412755"/>
    <lineage>
        <taxon>unclassified sequences</taxon>
        <taxon>metagenomes</taxon>
        <taxon>ecological metagenomes</taxon>
    </lineage>
</organism>
<comment type="caution">
    <text evidence="1">The sequence shown here is derived from an EMBL/GenBank/DDBJ whole genome shotgun (WGS) entry which is preliminary data.</text>
</comment>
<dbReference type="AlphaFoldDB" id="X1BU64"/>
<protein>
    <submittedName>
        <fullName evidence="1">Uncharacterized protein</fullName>
    </submittedName>
</protein>
<feature type="non-terminal residue" evidence="1">
    <location>
        <position position="1"/>
    </location>
</feature>
<accession>X1BU64</accession>